<organism evidence="18 19">
    <name type="scientific">Campylobacter massiliensis</name>
    <dbReference type="NCBI Taxonomy" id="2762557"/>
    <lineage>
        <taxon>Bacteria</taxon>
        <taxon>Pseudomonadati</taxon>
        <taxon>Campylobacterota</taxon>
        <taxon>Epsilonproteobacteria</taxon>
        <taxon>Campylobacterales</taxon>
        <taxon>Campylobacteraceae</taxon>
        <taxon>Campylobacter</taxon>
    </lineage>
</organism>
<comment type="similarity">
    <text evidence="14">Belongs to the ABC transporter superfamily. UvrA family.</text>
</comment>
<dbReference type="Gene3D" id="3.30.190.20">
    <property type="match status" value="1"/>
</dbReference>
<dbReference type="CDD" id="cd03270">
    <property type="entry name" value="ABC_UvrA_I"/>
    <property type="match status" value="1"/>
</dbReference>
<gene>
    <name evidence="18" type="primary">uvrA</name>
    <name evidence="18" type="ORF">H7R39_03450</name>
</gene>
<dbReference type="Gene3D" id="1.10.8.280">
    <property type="entry name" value="ABC transporter ATPase domain-like"/>
    <property type="match status" value="1"/>
</dbReference>
<dbReference type="GO" id="GO:0016887">
    <property type="term" value="F:ATP hydrolysis activity"/>
    <property type="evidence" value="ECO:0007669"/>
    <property type="project" value="InterPro"/>
</dbReference>
<dbReference type="InterPro" id="IPR027417">
    <property type="entry name" value="P-loop_NTPase"/>
</dbReference>
<evidence type="ECO:0000256" key="1">
    <source>
        <dbReference type="ARBA" id="ARBA00004496"/>
    </source>
</evidence>
<dbReference type="AlphaFoldDB" id="A0A842J8G5"/>
<dbReference type="NCBIfam" id="TIGR00630">
    <property type="entry name" value="uvra"/>
    <property type="match status" value="1"/>
</dbReference>
<accession>A0A842J8G5</accession>
<dbReference type="GO" id="GO:0003677">
    <property type="term" value="F:DNA binding"/>
    <property type="evidence" value="ECO:0007669"/>
    <property type="project" value="UniProtKB-KW"/>
</dbReference>
<comment type="subcellular location">
    <subcellularLocation>
        <location evidence="1">Cytoplasm</location>
    </subcellularLocation>
</comment>
<keyword evidence="5" id="KW-0547">Nucleotide-binding</keyword>
<dbReference type="GO" id="GO:0005737">
    <property type="term" value="C:cytoplasm"/>
    <property type="evidence" value="ECO:0007669"/>
    <property type="project" value="UniProtKB-SubCell"/>
</dbReference>
<keyword evidence="10" id="KW-0067">ATP-binding</keyword>
<dbReference type="Proteomes" id="UP000552683">
    <property type="component" value="Unassembled WGS sequence"/>
</dbReference>
<name>A0A842J8G5_9BACT</name>
<evidence type="ECO:0000259" key="17">
    <source>
        <dbReference type="PROSITE" id="PS50893"/>
    </source>
</evidence>
<dbReference type="PANTHER" id="PTHR43152:SF3">
    <property type="entry name" value="UVRABC SYSTEM PROTEIN A"/>
    <property type="match status" value="1"/>
</dbReference>
<dbReference type="PANTHER" id="PTHR43152">
    <property type="entry name" value="UVRABC SYSTEM PROTEIN A"/>
    <property type="match status" value="1"/>
</dbReference>
<evidence type="ECO:0000256" key="11">
    <source>
        <dbReference type="ARBA" id="ARBA00022881"/>
    </source>
</evidence>
<dbReference type="InterPro" id="IPR041102">
    <property type="entry name" value="UvrA_inter"/>
</dbReference>
<feature type="domain" description="ABC transporter" evidence="17">
    <location>
        <begin position="601"/>
        <end position="932"/>
    </location>
</feature>
<proteinExistence type="inferred from homology"/>
<keyword evidence="19" id="KW-1185">Reference proteome</keyword>
<evidence type="ECO:0000256" key="2">
    <source>
        <dbReference type="ARBA" id="ARBA00022490"/>
    </source>
</evidence>
<keyword evidence="9" id="KW-0862">Zinc</keyword>
<evidence type="ECO:0000256" key="16">
    <source>
        <dbReference type="ARBA" id="ARBA00042156"/>
    </source>
</evidence>
<evidence type="ECO:0000256" key="5">
    <source>
        <dbReference type="ARBA" id="ARBA00022741"/>
    </source>
</evidence>
<dbReference type="Pfam" id="PF17760">
    <property type="entry name" value="UvrA_inter"/>
    <property type="match status" value="1"/>
</dbReference>
<dbReference type="PROSITE" id="PS50893">
    <property type="entry name" value="ABC_TRANSPORTER_2"/>
    <property type="match status" value="1"/>
</dbReference>
<dbReference type="PROSITE" id="PS00211">
    <property type="entry name" value="ABC_TRANSPORTER_1"/>
    <property type="match status" value="2"/>
</dbReference>
<protein>
    <recommendedName>
        <fullName evidence="15">UvrABC system protein A</fullName>
    </recommendedName>
    <alternativeName>
        <fullName evidence="16">Excinuclease ABC subunit A</fullName>
    </alternativeName>
</protein>
<dbReference type="GO" id="GO:0008270">
    <property type="term" value="F:zinc ion binding"/>
    <property type="evidence" value="ECO:0007669"/>
    <property type="project" value="UniProtKB-KW"/>
</dbReference>
<keyword evidence="7" id="KW-0228">DNA excision</keyword>
<comment type="caution">
    <text evidence="18">The sequence shown here is derived from an EMBL/GenBank/DDBJ whole genome shotgun (WGS) entry which is preliminary data.</text>
</comment>
<dbReference type="GO" id="GO:0004518">
    <property type="term" value="F:nuclease activity"/>
    <property type="evidence" value="ECO:0007669"/>
    <property type="project" value="UniProtKB-KW"/>
</dbReference>
<dbReference type="InterPro" id="IPR017871">
    <property type="entry name" value="ABC_transporter-like_CS"/>
</dbReference>
<evidence type="ECO:0000256" key="13">
    <source>
        <dbReference type="ARBA" id="ARBA00023204"/>
    </source>
</evidence>
<dbReference type="GO" id="GO:0005524">
    <property type="term" value="F:ATP binding"/>
    <property type="evidence" value="ECO:0007669"/>
    <property type="project" value="UniProtKB-KW"/>
</dbReference>
<dbReference type="Gene3D" id="3.40.50.300">
    <property type="entry name" value="P-loop containing nucleotide triphosphate hydrolases"/>
    <property type="match status" value="3"/>
</dbReference>
<keyword evidence="12" id="KW-0238">DNA-binding</keyword>
<evidence type="ECO:0000313" key="19">
    <source>
        <dbReference type="Proteomes" id="UP000552683"/>
    </source>
</evidence>
<evidence type="ECO:0000256" key="8">
    <source>
        <dbReference type="ARBA" id="ARBA00022771"/>
    </source>
</evidence>
<dbReference type="CDD" id="cd03271">
    <property type="entry name" value="ABC_UvrA_II"/>
    <property type="match status" value="1"/>
</dbReference>
<evidence type="ECO:0000256" key="4">
    <source>
        <dbReference type="ARBA" id="ARBA00022737"/>
    </source>
</evidence>
<keyword evidence="6" id="KW-0227">DNA damage</keyword>
<dbReference type="InterPro" id="IPR041552">
    <property type="entry name" value="UvrA_DNA-bd"/>
</dbReference>
<dbReference type="Pfam" id="PF17755">
    <property type="entry name" value="UvrA_DNA-bind"/>
    <property type="match status" value="1"/>
</dbReference>
<keyword evidence="4" id="KW-0677">Repeat</keyword>
<keyword evidence="3" id="KW-0479">Metal-binding</keyword>
<dbReference type="SUPFAM" id="SSF52540">
    <property type="entry name" value="P-loop containing nucleoside triphosphate hydrolases"/>
    <property type="match status" value="2"/>
</dbReference>
<keyword evidence="11" id="KW-0267">Excision nuclease</keyword>
<keyword evidence="18" id="KW-0378">Hydrolase</keyword>
<dbReference type="InterPro" id="IPR003439">
    <property type="entry name" value="ABC_transporter-like_ATP-bd"/>
</dbReference>
<reference evidence="18 19" key="1">
    <citation type="submission" date="2020-08" db="EMBL/GenBank/DDBJ databases">
        <title>Complete genome and description of Campylobacter massiliensis Marseille-Q3452 sp. nov.</title>
        <authorList>
            <person name="Antezack A."/>
        </authorList>
    </citation>
    <scope>NUCLEOTIDE SEQUENCE [LARGE SCALE GENOMIC DNA]</scope>
    <source>
        <strain evidence="18 19">Marseille-Q3452</strain>
    </source>
</reference>
<dbReference type="EMBL" id="JACLZK010000001">
    <property type="protein sequence ID" value="MBC2882329.1"/>
    <property type="molecule type" value="Genomic_DNA"/>
</dbReference>
<dbReference type="RefSeq" id="WP_185897974.1">
    <property type="nucleotide sequence ID" value="NZ_JACLZK010000001.1"/>
</dbReference>
<evidence type="ECO:0000256" key="14">
    <source>
        <dbReference type="ARBA" id="ARBA00038000"/>
    </source>
</evidence>
<evidence type="ECO:0000256" key="12">
    <source>
        <dbReference type="ARBA" id="ARBA00023125"/>
    </source>
</evidence>
<evidence type="ECO:0000313" key="18">
    <source>
        <dbReference type="EMBL" id="MBC2882329.1"/>
    </source>
</evidence>
<sequence length="951" mass="105403">MNSNDTIKITGAREHNLKNLNLEIPKNKLVVFTGLSGSGKSTLAFDTLYAEGQRRYMESLSSYARQFLDRVGKPDVDKIEGLTPAIAIDQKTTSKNPRSTVGTITEIYDYLRLLYARIGIQHCHKCGKPISKMSASDIINEIQKLPQGAKVVIYAPLVREKKGTWADLIENLRGKGYVRAQIDGVQVRLDEEIELAKTKKHTIKLIVDRIVIDADNAQRLAQDVEKALAESYGEVEIEIANAEELGLKESFIHYSEHSACFDCKISFTPLEPLSFSFNSPKGACERCDGLGIRYSLDLTKVIDEEKSIEGGAIKLLYGYNMSYYYKFLLAFCEQNGIDAKRPYCELSEDEKRLVLYGNVKEVEFFWKRNKLLRKFEGALKITHGLLKDYKDFDEYMSEKVCDDCGGHRLKPQSLAVKVAGRGIGEILDMSIENCTAFFSDESNFSYLSEYDKTIAKPIFKEINERLFFLYDVGLGYLSLGRDARTISGGEAQRIRIASQIGSGLSGVMYVLDEPSIGLHERDTLKLIKTLRNLQAKGNSVIVVEHDKKTIEEADYVVDIGPGAGKFGGQIVFAGDVKSLLGSSTQTALYINGEKEIDYQKNRKSDTWLEISNVNINNISNLSARFPLRNLVGITGVSGSGKSSLVLQTLLPEAQEQLNRAKKVKKVAGVNLSGLENLDKVIYLDQSPIGRTPRSNPATYTGVMDEIRGLFAQTKEAKLRGYKIGRFSFNVKGGRCEKCQGEGEITIEMHFLPDVNVVCDSCGGTRYNAQTLEILYKGKSIADVLNMSIDEAVEFFKSVPKIASKLTTLQDVGLGYITLGQNAVTLSGGEAQRVKLAKELSRSDTGNTLYILDEPTTGLHFADVDRLVRVLHHLVDLGNSVFVIEHNMDVIKNCDYIVDMGPEGGAKGGKIIAEGSVKEVAKNHAKTGSYTGKFLAEELENMKNAAKKAKKK</sequence>
<evidence type="ECO:0000256" key="9">
    <source>
        <dbReference type="ARBA" id="ARBA00022833"/>
    </source>
</evidence>
<dbReference type="InterPro" id="IPR004602">
    <property type="entry name" value="UvrA"/>
</dbReference>
<dbReference type="NCBIfam" id="NF001503">
    <property type="entry name" value="PRK00349.1"/>
    <property type="match status" value="1"/>
</dbReference>
<evidence type="ECO:0000256" key="10">
    <source>
        <dbReference type="ARBA" id="ARBA00022840"/>
    </source>
</evidence>
<keyword evidence="2" id="KW-0963">Cytoplasm</keyword>
<evidence type="ECO:0000256" key="15">
    <source>
        <dbReference type="ARBA" id="ARBA00039316"/>
    </source>
</evidence>
<dbReference type="Gene3D" id="1.20.1580.10">
    <property type="entry name" value="ABC transporter ATPase like domain"/>
    <property type="match status" value="3"/>
</dbReference>
<evidence type="ECO:0000256" key="6">
    <source>
        <dbReference type="ARBA" id="ARBA00022763"/>
    </source>
</evidence>
<dbReference type="FunFam" id="1.20.1580.10:FF:000002">
    <property type="entry name" value="UvrABC system protein A"/>
    <property type="match status" value="1"/>
</dbReference>
<dbReference type="GO" id="GO:0009380">
    <property type="term" value="C:excinuclease repair complex"/>
    <property type="evidence" value="ECO:0007669"/>
    <property type="project" value="InterPro"/>
</dbReference>
<keyword evidence="13" id="KW-0234">DNA repair</keyword>
<keyword evidence="8" id="KW-0863">Zinc-finger</keyword>
<evidence type="ECO:0000256" key="3">
    <source>
        <dbReference type="ARBA" id="ARBA00022723"/>
    </source>
</evidence>
<dbReference type="GO" id="GO:0006289">
    <property type="term" value="P:nucleotide-excision repair"/>
    <property type="evidence" value="ECO:0007669"/>
    <property type="project" value="InterPro"/>
</dbReference>
<evidence type="ECO:0000256" key="7">
    <source>
        <dbReference type="ARBA" id="ARBA00022769"/>
    </source>
</evidence>